<dbReference type="PIRSF" id="PIRSF019574">
    <property type="entry name" value="Periplasmic_polyamine_BP"/>
    <property type="match status" value="1"/>
</dbReference>
<keyword evidence="7" id="KW-1185">Reference proteome</keyword>
<dbReference type="GO" id="GO:0015846">
    <property type="term" value="P:polyamine transport"/>
    <property type="evidence" value="ECO:0007669"/>
    <property type="project" value="InterPro"/>
</dbReference>
<dbReference type="InterPro" id="IPR006059">
    <property type="entry name" value="SBP"/>
</dbReference>
<dbReference type="GO" id="GO:0042597">
    <property type="term" value="C:periplasmic space"/>
    <property type="evidence" value="ECO:0007669"/>
    <property type="project" value="UniProtKB-SubCell"/>
</dbReference>
<dbReference type="SUPFAM" id="SSF53850">
    <property type="entry name" value="Periplasmic binding protein-like II"/>
    <property type="match status" value="1"/>
</dbReference>
<evidence type="ECO:0000256" key="3">
    <source>
        <dbReference type="ARBA" id="ARBA00022729"/>
    </source>
</evidence>
<dbReference type="RefSeq" id="WP_092572668.1">
    <property type="nucleotide sequence ID" value="NZ_CALUDV010000041.1"/>
</dbReference>
<dbReference type="STRING" id="89093.SAMN04488558_1163"/>
<evidence type="ECO:0000313" key="7">
    <source>
        <dbReference type="Proteomes" id="UP000198833"/>
    </source>
</evidence>
<name>A0A1H9GNN4_9LACT</name>
<dbReference type="Pfam" id="PF13416">
    <property type="entry name" value="SBP_bac_8"/>
    <property type="match status" value="1"/>
</dbReference>
<dbReference type="Proteomes" id="UP000198833">
    <property type="component" value="Unassembled WGS sequence"/>
</dbReference>
<evidence type="ECO:0000256" key="5">
    <source>
        <dbReference type="PIRSR" id="PIRSR019574-1"/>
    </source>
</evidence>
<sequence length="358" mass="41125">MKKLLNFSLIILTMVAIVWGYKYHLETSSSLANQNTVVFYNWGDYIDPEVMKQFEGESGYRVIYETFDSNEAMLSKIEQGGTKYDLIVPSEYMIENMISKDMLLPLDKRKLPNLKHIDPEYMDWSFDPGNKYSIPYFWGTLGIVYNERVLGENAIQSWKDLWKPEFRNGILMIDGAREVIGIGLQAQGYDLNETDSKILRKSADLMKTLMPNISALIADEIKMHLVNEENYIGVTYSGEAAMAMWENEDLTYYVPEEGSNFWEDTLAIPKNANNIEGAYALMDFLCRPEIAAANAEYVGYSTPNKSAMALMPEEMIADKAFYPDQSLIDKLSVYRNLGKEKLIEYNDLYLEVKIEPRD</sequence>
<evidence type="ECO:0000313" key="6">
    <source>
        <dbReference type="EMBL" id="SEQ51660.1"/>
    </source>
</evidence>
<dbReference type="GO" id="GO:0019808">
    <property type="term" value="F:polyamine binding"/>
    <property type="evidence" value="ECO:0007669"/>
    <property type="project" value="InterPro"/>
</dbReference>
<dbReference type="OrthoDB" id="9769319at2"/>
<protein>
    <submittedName>
        <fullName evidence="6">Spermidine/putrescine transport system substrate-binding protein</fullName>
    </submittedName>
</protein>
<proteinExistence type="predicted"/>
<keyword evidence="4" id="KW-0574">Periplasm</keyword>
<accession>A0A1H9GNN4</accession>
<gene>
    <name evidence="6" type="ORF">SAMN04488558_1163</name>
</gene>
<reference evidence="6 7" key="1">
    <citation type="submission" date="2016-10" db="EMBL/GenBank/DDBJ databases">
        <authorList>
            <person name="de Groot N.N."/>
        </authorList>
    </citation>
    <scope>NUCLEOTIDE SEQUENCE [LARGE SCALE GENOMIC DNA]</scope>
    <source>
        <strain evidence="6 7">DSM 15695</strain>
    </source>
</reference>
<evidence type="ECO:0000256" key="1">
    <source>
        <dbReference type="ARBA" id="ARBA00004418"/>
    </source>
</evidence>
<keyword evidence="2" id="KW-0813">Transport</keyword>
<dbReference type="InterPro" id="IPR001188">
    <property type="entry name" value="Sperm_putr-bd"/>
</dbReference>
<dbReference type="CDD" id="cd13663">
    <property type="entry name" value="PBP2_PotD_PotF_like_2"/>
    <property type="match status" value="1"/>
</dbReference>
<dbReference type="PANTHER" id="PTHR30222:SF17">
    <property type="entry name" value="SPERMIDINE_PUTRESCINE-BINDING PERIPLASMIC PROTEIN"/>
    <property type="match status" value="1"/>
</dbReference>
<dbReference type="PRINTS" id="PR00909">
    <property type="entry name" value="SPERMDNBNDNG"/>
</dbReference>
<dbReference type="AlphaFoldDB" id="A0A1H9GNN4"/>
<evidence type="ECO:0000256" key="4">
    <source>
        <dbReference type="ARBA" id="ARBA00022764"/>
    </source>
</evidence>
<evidence type="ECO:0000256" key="2">
    <source>
        <dbReference type="ARBA" id="ARBA00022448"/>
    </source>
</evidence>
<dbReference type="Gene3D" id="3.40.190.10">
    <property type="entry name" value="Periplasmic binding protein-like II"/>
    <property type="match status" value="2"/>
</dbReference>
<organism evidence="6 7">
    <name type="scientific">Ignavigranum ruoffiae</name>
    <dbReference type="NCBI Taxonomy" id="89093"/>
    <lineage>
        <taxon>Bacteria</taxon>
        <taxon>Bacillati</taxon>
        <taxon>Bacillota</taxon>
        <taxon>Bacilli</taxon>
        <taxon>Lactobacillales</taxon>
        <taxon>Aerococcaceae</taxon>
        <taxon>Ignavigranum</taxon>
    </lineage>
</organism>
<dbReference type="EMBL" id="FOEN01000016">
    <property type="protein sequence ID" value="SEQ51660.1"/>
    <property type="molecule type" value="Genomic_DNA"/>
</dbReference>
<feature type="binding site" evidence="5">
    <location>
        <position position="92"/>
    </location>
    <ligand>
        <name>spermidine</name>
        <dbReference type="ChEBI" id="CHEBI:57834"/>
    </ligand>
</feature>
<keyword evidence="3" id="KW-0732">Signal</keyword>
<comment type="subcellular location">
    <subcellularLocation>
        <location evidence="1">Periplasm</location>
    </subcellularLocation>
</comment>
<dbReference type="PANTHER" id="PTHR30222">
    <property type="entry name" value="SPERMIDINE/PUTRESCINE-BINDING PERIPLASMIC PROTEIN"/>
    <property type="match status" value="1"/>
</dbReference>